<reference evidence="1" key="2">
    <citation type="submission" date="2007-04" db="EMBL/GenBank/DDBJ databases">
        <title>The genome of the human body louse.</title>
        <authorList>
            <consortium name="The Human Body Louse Genome Consortium"/>
            <person name="Kirkness E."/>
            <person name="Walenz B."/>
            <person name="Hass B."/>
            <person name="Bruggner R."/>
            <person name="Strausberg R."/>
        </authorList>
    </citation>
    <scope>NUCLEOTIDE SEQUENCE</scope>
    <source>
        <strain evidence="1">USDA</strain>
    </source>
</reference>
<dbReference type="Proteomes" id="UP000009046">
    <property type="component" value="Unassembled WGS sequence"/>
</dbReference>
<protein>
    <submittedName>
        <fullName evidence="1 2">Uncharacterized protein</fullName>
    </submittedName>
</protein>
<reference evidence="2" key="3">
    <citation type="submission" date="2020-05" db="UniProtKB">
        <authorList>
            <consortium name="EnsemblMetazoa"/>
        </authorList>
    </citation>
    <scope>IDENTIFICATION</scope>
    <source>
        <strain evidence="2">USDA</strain>
    </source>
</reference>
<dbReference type="AlphaFoldDB" id="E0VM03"/>
<sequence length="135" mass="15586">METSKKRKLSDIGSNIVGHQKYSTNVEGIIGQQEENDLSNRSYCQNGCYEDESKINIKEVFQEISSKTITKSDDLNKNYGGEEEKEDNIILNDDVKKSNVININENYKEKDEIQCLNTNDIKEIMWFSTDYIEVS</sequence>
<accession>E0VM03</accession>
<dbReference type="HOGENOM" id="CLU_1888263_0_0_1"/>
<evidence type="ECO:0000313" key="1">
    <source>
        <dbReference type="EMBL" id="EEB14409.1"/>
    </source>
</evidence>
<dbReference type="EMBL" id="DS235285">
    <property type="protein sequence ID" value="EEB14409.1"/>
    <property type="molecule type" value="Genomic_DNA"/>
</dbReference>
<dbReference type="EMBL" id="AAZO01003460">
    <property type="status" value="NOT_ANNOTATED_CDS"/>
    <property type="molecule type" value="Genomic_DNA"/>
</dbReference>
<dbReference type="GeneID" id="8229781"/>
<keyword evidence="3" id="KW-1185">Reference proteome</keyword>
<evidence type="ECO:0000313" key="3">
    <source>
        <dbReference type="Proteomes" id="UP000009046"/>
    </source>
</evidence>
<dbReference type="VEuPathDB" id="VectorBase:PHUM298460"/>
<name>E0VM03_PEDHC</name>
<proteinExistence type="predicted"/>
<dbReference type="RefSeq" id="XP_002427147.1">
    <property type="nucleotide sequence ID" value="XM_002427102.1"/>
</dbReference>
<reference evidence="1" key="1">
    <citation type="submission" date="2007-04" db="EMBL/GenBank/DDBJ databases">
        <title>Annotation of Pediculus humanus corporis strain USDA.</title>
        <authorList>
            <person name="Kirkness E."/>
            <person name="Hannick L."/>
            <person name="Hass B."/>
            <person name="Bruggner R."/>
            <person name="Lawson D."/>
            <person name="Bidwell S."/>
            <person name="Joardar V."/>
            <person name="Caler E."/>
            <person name="Walenz B."/>
            <person name="Inman J."/>
            <person name="Schobel S."/>
            <person name="Galinsky K."/>
            <person name="Amedeo P."/>
            <person name="Strausberg R."/>
        </authorList>
    </citation>
    <scope>NUCLEOTIDE SEQUENCE</scope>
    <source>
        <strain evidence="1">USDA</strain>
    </source>
</reference>
<dbReference type="EnsemblMetazoa" id="PHUM298460-RA">
    <property type="protein sequence ID" value="PHUM298460-PA"/>
    <property type="gene ID" value="PHUM298460"/>
</dbReference>
<dbReference type="CTD" id="8229781"/>
<organism>
    <name type="scientific">Pediculus humanus subsp. corporis</name>
    <name type="common">Body louse</name>
    <dbReference type="NCBI Taxonomy" id="121224"/>
    <lineage>
        <taxon>Eukaryota</taxon>
        <taxon>Metazoa</taxon>
        <taxon>Ecdysozoa</taxon>
        <taxon>Arthropoda</taxon>
        <taxon>Hexapoda</taxon>
        <taxon>Insecta</taxon>
        <taxon>Pterygota</taxon>
        <taxon>Neoptera</taxon>
        <taxon>Paraneoptera</taxon>
        <taxon>Psocodea</taxon>
        <taxon>Troctomorpha</taxon>
        <taxon>Phthiraptera</taxon>
        <taxon>Anoplura</taxon>
        <taxon>Pediculidae</taxon>
        <taxon>Pediculus</taxon>
    </lineage>
</organism>
<dbReference type="KEGG" id="phu:Phum_PHUM298460"/>
<evidence type="ECO:0000313" key="2">
    <source>
        <dbReference type="EnsemblMetazoa" id="PHUM298460-PA"/>
    </source>
</evidence>
<dbReference type="InParanoid" id="E0VM03"/>
<gene>
    <name evidence="2" type="primary">8229781</name>
    <name evidence="1" type="ORF">Phum_PHUM298460</name>
</gene>